<protein>
    <recommendedName>
        <fullName evidence="3">DUF4258 domain-containing protein</fullName>
    </recommendedName>
</protein>
<accession>A0AA86N3H2</accession>
<evidence type="ECO:0000313" key="1">
    <source>
        <dbReference type="EMBL" id="CAI4033861.1"/>
    </source>
</evidence>
<gene>
    <name evidence="1" type="ORF">DNFV4_04303</name>
</gene>
<evidence type="ECO:0000313" key="2">
    <source>
        <dbReference type="Proteomes" id="UP001179121"/>
    </source>
</evidence>
<keyword evidence="2" id="KW-1185">Reference proteome</keyword>
<sequence length="84" mass="9918">MKPIRLSAHAMGYTHRRGFTVEEVIDTIRNSSWEQAELGRLQCRKDFPFGREWNGKTYATKQVRPVFVDEPSEILVVTVYTYYF</sequence>
<organism evidence="1 2">
    <name type="scientific">Nitrospira tepida</name>
    <dbReference type="NCBI Taxonomy" id="2973512"/>
    <lineage>
        <taxon>Bacteria</taxon>
        <taxon>Pseudomonadati</taxon>
        <taxon>Nitrospirota</taxon>
        <taxon>Nitrospiria</taxon>
        <taxon>Nitrospirales</taxon>
        <taxon>Nitrospiraceae</taxon>
        <taxon>Nitrospira</taxon>
    </lineage>
</organism>
<dbReference type="Proteomes" id="UP001179121">
    <property type="component" value="Chromosome"/>
</dbReference>
<dbReference type="AlphaFoldDB" id="A0AA86N3H2"/>
<dbReference type="RefSeq" id="WP_289271287.1">
    <property type="nucleotide sequence ID" value="NZ_OX365700.1"/>
</dbReference>
<dbReference type="EMBL" id="OX365700">
    <property type="protein sequence ID" value="CAI4033861.1"/>
    <property type="molecule type" value="Genomic_DNA"/>
</dbReference>
<evidence type="ECO:0008006" key="3">
    <source>
        <dbReference type="Google" id="ProtNLM"/>
    </source>
</evidence>
<reference evidence="1" key="1">
    <citation type="submission" date="2022-10" db="EMBL/GenBank/DDBJ databases">
        <authorList>
            <person name="Koch H."/>
        </authorList>
    </citation>
    <scope>NUCLEOTIDE SEQUENCE</scope>
    <source>
        <strain evidence="1">DNF</strain>
    </source>
</reference>
<name>A0AA86N3H2_9BACT</name>
<dbReference type="KEGG" id="nti:DNFV4_04303"/>
<proteinExistence type="predicted"/>